<gene>
    <name evidence="2" type="ORF">X975_08575</name>
</gene>
<proteinExistence type="predicted"/>
<feature type="compositionally biased region" description="Polar residues" evidence="1">
    <location>
        <begin position="48"/>
        <end position="62"/>
    </location>
</feature>
<dbReference type="Proteomes" id="UP000054359">
    <property type="component" value="Unassembled WGS sequence"/>
</dbReference>
<dbReference type="STRING" id="407821.A0A087TZB0"/>
<dbReference type="AlphaFoldDB" id="A0A087TZB0"/>
<organism evidence="2 3">
    <name type="scientific">Stegodyphus mimosarum</name>
    <name type="common">African social velvet spider</name>
    <dbReference type="NCBI Taxonomy" id="407821"/>
    <lineage>
        <taxon>Eukaryota</taxon>
        <taxon>Metazoa</taxon>
        <taxon>Ecdysozoa</taxon>
        <taxon>Arthropoda</taxon>
        <taxon>Chelicerata</taxon>
        <taxon>Arachnida</taxon>
        <taxon>Araneae</taxon>
        <taxon>Araneomorphae</taxon>
        <taxon>Entelegynae</taxon>
        <taxon>Eresoidea</taxon>
        <taxon>Eresidae</taxon>
        <taxon>Stegodyphus</taxon>
    </lineage>
</organism>
<feature type="compositionally biased region" description="Polar residues" evidence="1">
    <location>
        <begin position="429"/>
        <end position="444"/>
    </location>
</feature>
<dbReference type="EMBL" id="KK117427">
    <property type="protein sequence ID" value="KFM70449.1"/>
    <property type="molecule type" value="Genomic_DNA"/>
</dbReference>
<dbReference type="OrthoDB" id="6427782at2759"/>
<name>A0A087TZB0_STEMI</name>
<feature type="region of interest" description="Disordered" evidence="1">
    <location>
        <begin position="606"/>
        <end position="631"/>
    </location>
</feature>
<reference evidence="2 3" key="1">
    <citation type="submission" date="2013-11" db="EMBL/GenBank/DDBJ databases">
        <title>Genome sequencing of Stegodyphus mimosarum.</title>
        <authorList>
            <person name="Bechsgaard J."/>
        </authorList>
    </citation>
    <scope>NUCLEOTIDE SEQUENCE [LARGE SCALE GENOMIC DNA]</scope>
</reference>
<feature type="compositionally biased region" description="Polar residues" evidence="1">
    <location>
        <begin position="95"/>
        <end position="105"/>
    </location>
</feature>
<feature type="compositionally biased region" description="Basic and acidic residues" evidence="1">
    <location>
        <begin position="106"/>
        <end position="120"/>
    </location>
</feature>
<protein>
    <submittedName>
        <fullName evidence="2">E3 ubiquitin-protein ligase HUWE1</fullName>
    </submittedName>
</protein>
<accession>A0A087TZB0</accession>
<feature type="region of interest" description="Disordered" evidence="1">
    <location>
        <begin position="43"/>
        <end position="79"/>
    </location>
</feature>
<feature type="non-terminal residue" evidence="2">
    <location>
        <position position="671"/>
    </location>
</feature>
<feature type="compositionally biased region" description="Acidic residues" evidence="1">
    <location>
        <begin position="475"/>
        <end position="487"/>
    </location>
</feature>
<feature type="compositionally biased region" description="Basic and acidic residues" evidence="1">
    <location>
        <begin position="461"/>
        <end position="474"/>
    </location>
</feature>
<feature type="region of interest" description="Disordered" evidence="1">
    <location>
        <begin position="95"/>
        <end position="125"/>
    </location>
</feature>
<feature type="region of interest" description="Disordered" evidence="1">
    <location>
        <begin position="325"/>
        <end position="363"/>
    </location>
</feature>
<evidence type="ECO:0000256" key="1">
    <source>
        <dbReference type="SAM" id="MobiDB-lite"/>
    </source>
</evidence>
<sequence>MLKSCPLKSQIYAPDYPYDAEVANNLIYVLLNALIAKPVELPEEGNASPESNPDTSSATDQPSPLRDVSGTDLLPTDDDDGLVIPLSIPNVDGFNDSTESISSPREGSRLTKDASKDSKSESSSMKNIPIIRKSGICRILAELVRSYSQCARMITDYSFHAGDSELVTEDCTALAFILDNLLHSSQTAGDKETPALARILIAAIASCNHCSEAQTTLVNEVRFALLRALSLPESAEKHARIQALTGLISTMIESCPSTSSQNQLGGCALRSQSSSMNNIVRLFLRKGIVVDLARIPHYLDLSSPHMATTVNCALKPLETLSRIVNLPSGGMTNKSKAKSSSGETRDSVPEAMEEDTSSGRCSTGLSILPYRAGHAEDVTMDPALEGLMNEILDGHENCGDNEDQIPSDAGVEAGEQDITVTVEMEDHSSAPTGSRHSNSFGNQTQDEQQESSDSESNSESGHSHSEDDADRDERTDDAEDEDDEEEDNSRFDGGDDYTGVDFFRVEDREDNLFFQLEEVFSSSGSSSVIFGGTDAVRTFQIPVVTDETTTGSENPAPTVPPAPRSVTAHHPLLVRHGASPCSSLGPRLHRRQRGYRPIVHHTYGLYAPANGNSSSRQPNPPVILQSSHSSSAAPSRVVFANSDFRILAAEDEVFDPQDHERVPGENTGYFS</sequence>
<evidence type="ECO:0000313" key="2">
    <source>
        <dbReference type="EMBL" id="KFM70449.1"/>
    </source>
</evidence>
<keyword evidence="3" id="KW-1185">Reference proteome</keyword>
<feature type="compositionally biased region" description="Polar residues" evidence="1">
    <location>
        <begin position="330"/>
        <end position="342"/>
    </location>
</feature>
<feature type="region of interest" description="Disordered" evidence="1">
    <location>
        <begin position="425"/>
        <end position="497"/>
    </location>
</feature>
<evidence type="ECO:0000313" key="3">
    <source>
        <dbReference type="Proteomes" id="UP000054359"/>
    </source>
</evidence>